<evidence type="ECO:0000313" key="2">
    <source>
        <dbReference type="EMBL" id="QHT38416.1"/>
    </source>
</evidence>
<protein>
    <submittedName>
        <fullName evidence="2">Uncharacterized protein</fullName>
    </submittedName>
</protein>
<evidence type="ECO:0000256" key="1">
    <source>
        <dbReference type="SAM" id="Phobius"/>
    </source>
</evidence>
<name>A0A6C0F990_9ZZZZ</name>
<feature type="transmembrane region" description="Helical" evidence="1">
    <location>
        <begin position="6"/>
        <end position="27"/>
    </location>
</feature>
<accession>A0A6C0F990</accession>
<feature type="transmembrane region" description="Helical" evidence="1">
    <location>
        <begin position="34"/>
        <end position="53"/>
    </location>
</feature>
<feature type="transmembrane region" description="Helical" evidence="1">
    <location>
        <begin position="91"/>
        <end position="110"/>
    </location>
</feature>
<proteinExistence type="predicted"/>
<dbReference type="EMBL" id="MN738829">
    <property type="protein sequence ID" value="QHT38416.1"/>
    <property type="molecule type" value="Genomic_DNA"/>
</dbReference>
<keyword evidence="1" id="KW-0472">Membrane</keyword>
<dbReference type="AlphaFoldDB" id="A0A6C0F990"/>
<keyword evidence="1" id="KW-1133">Transmembrane helix</keyword>
<keyword evidence="1" id="KW-0812">Transmembrane</keyword>
<reference evidence="2" key="1">
    <citation type="journal article" date="2020" name="Nature">
        <title>Giant virus diversity and host interactions through global metagenomics.</title>
        <authorList>
            <person name="Schulz F."/>
            <person name="Roux S."/>
            <person name="Paez-Espino D."/>
            <person name="Jungbluth S."/>
            <person name="Walsh D.A."/>
            <person name="Denef V.J."/>
            <person name="McMahon K.D."/>
            <person name="Konstantinidis K.T."/>
            <person name="Eloe-Fadrosh E.A."/>
            <person name="Kyrpides N.C."/>
            <person name="Woyke T."/>
        </authorList>
    </citation>
    <scope>NUCLEOTIDE SEQUENCE</scope>
    <source>
        <strain evidence="2">GVMAG-S-ERX556101-89</strain>
    </source>
</reference>
<feature type="transmembrane region" description="Helical" evidence="1">
    <location>
        <begin position="59"/>
        <end position="79"/>
    </location>
</feature>
<sequence>MSREKLIAYLQIGLFQALIISSSQYIYEEIDKKLGIALLYLPVGLLLSYNIANDSVKEYAVNYALSGIFKALLALLFWISLNNENITRFQAYLILTSAFLVSLVLFYIYAEI</sequence>
<organism evidence="2">
    <name type="scientific">viral metagenome</name>
    <dbReference type="NCBI Taxonomy" id="1070528"/>
    <lineage>
        <taxon>unclassified sequences</taxon>
        <taxon>metagenomes</taxon>
        <taxon>organismal metagenomes</taxon>
    </lineage>
</organism>